<evidence type="ECO:0000256" key="5">
    <source>
        <dbReference type="ARBA" id="ARBA00023004"/>
    </source>
</evidence>
<dbReference type="PANTHER" id="PTHR11903">
    <property type="entry name" value="PROSTAGLANDIN G/H SYNTHASE"/>
    <property type="match status" value="1"/>
</dbReference>
<sequence>MIHFIDKLGIWHRLPVIFGLIYLAIRRHLHQEYSLINVGETPVGVRFNPVDYPYRKADGKYNDPFNEGVGGQGSFFGRNILPVEQKDKLLKPDPTVVATKLLARKKYKDTGKQFNVIAASWIQDGSVIYGSNQEKLKRVRTFKDGKLNISEEDGLLLHDQEGIPLSGDVSNVWAGLSALQALFVKEHNAVCDALIKEYPALDDEDLYRHARLVTSAVIAKIHTIDWTVELLKTDMLLAGMRSNW</sequence>
<evidence type="ECO:0000313" key="6">
    <source>
        <dbReference type="EMBL" id="PON38657.1"/>
    </source>
</evidence>
<keyword evidence="3" id="KW-0223">Dioxygenase</keyword>
<dbReference type="InterPro" id="IPR037120">
    <property type="entry name" value="Haem_peroxidase_sf_animal"/>
</dbReference>
<dbReference type="GO" id="GO:0006631">
    <property type="term" value="P:fatty acid metabolic process"/>
    <property type="evidence" value="ECO:0007669"/>
    <property type="project" value="UniProtKB-ARBA"/>
</dbReference>
<evidence type="ECO:0000256" key="2">
    <source>
        <dbReference type="ARBA" id="ARBA00022821"/>
    </source>
</evidence>
<keyword evidence="4" id="KW-0560">Oxidoreductase</keyword>
<dbReference type="SUPFAM" id="SSF48113">
    <property type="entry name" value="Heme-dependent peroxidases"/>
    <property type="match status" value="1"/>
</dbReference>
<dbReference type="InterPro" id="IPR010255">
    <property type="entry name" value="Haem_peroxidase_sf"/>
</dbReference>
<reference evidence="7" key="1">
    <citation type="submission" date="2016-06" db="EMBL/GenBank/DDBJ databases">
        <title>Parallel loss of symbiosis genes in relatives of nitrogen-fixing non-legume Parasponia.</title>
        <authorList>
            <person name="Van Velzen R."/>
            <person name="Holmer R."/>
            <person name="Bu F."/>
            <person name="Rutten L."/>
            <person name="Van Zeijl A."/>
            <person name="Liu W."/>
            <person name="Santuari L."/>
            <person name="Cao Q."/>
            <person name="Sharma T."/>
            <person name="Shen D."/>
            <person name="Roswanjaya Y."/>
            <person name="Wardhani T."/>
            <person name="Kalhor M.S."/>
            <person name="Jansen J."/>
            <person name="Van den Hoogen J."/>
            <person name="Gungor B."/>
            <person name="Hartog M."/>
            <person name="Hontelez J."/>
            <person name="Verver J."/>
            <person name="Yang W.-C."/>
            <person name="Schijlen E."/>
            <person name="Repin R."/>
            <person name="Schilthuizen M."/>
            <person name="Schranz E."/>
            <person name="Heidstra R."/>
            <person name="Miyata K."/>
            <person name="Fedorova E."/>
            <person name="Kohlen W."/>
            <person name="Bisseling T."/>
            <person name="Smit S."/>
            <person name="Geurts R."/>
        </authorList>
    </citation>
    <scope>NUCLEOTIDE SEQUENCE [LARGE SCALE GENOMIC DNA]</scope>
    <source>
        <strain evidence="7">cv. WU1-14</strain>
    </source>
</reference>
<dbReference type="EMBL" id="JXTB01000489">
    <property type="protein sequence ID" value="PON38657.1"/>
    <property type="molecule type" value="Genomic_DNA"/>
</dbReference>
<dbReference type="GO" id="GO:0020037">
    <property type="term" value="F:heme binding"/>
    <property type="evidence" value="ECO:0007669"/>
    <property type="project" value="InterPro"/>
</dbReference>
<gene>
    <name evidence="6" type="ORF">PanWU01x14_311130</name>
</gene>
<keyword evidence="7" id="KW-1185">Reference proteome</keyword>
<dbReference type="InterPro" id="IPR050783">
    <property type="entry name" value="Oxylipin_biosynth_metab"/>
</dbReference>
<keyword evidence="2" id="KW-0611">Plant defense</keyword>
<dbReference type="PANTHER" id="PTHR11903:SF11">
    <property type="entry name" value="ALPHA-DIOXYGENASE 1"/>
    <property type="match status" value="1"/>
</dbReference>
<dbReference type="GO" id="GO:0006952">
    <property type="term" value="P:defense response"/>
    <property type="evidence" value="ECO:0007669"/>
    <property type="project" value="UniProtKB-KW"/>
</dbReference>
<evidence type="ECO:0008006" key="8">
    <source>
        <dbReference type="Google" id="ProtNLM"/>
    </source>
</evidence>
<dbReference type="PROSITE" id="PS50292">
    <property type="entry name" value="PEROXIDASE_3"/>
    <property type="match status" value="1"/>
</dbReference>
<evidence type="ECO:0000256" key="1">
    <source>
        <dbReference type="ARBA" id="ARBA00022723"/>
    </source>
</evidence>
<dbReference type="GO" id="GO:0016702">
    <property type="term" value="F:oxidoreductase activity, acting on single donors with incorporation of molecular oxygen, incorporation of two atoms of oxygen"/>
    <property type="evidence" value="ECO:0007669"/>
    <property type="project" value="TreeGrafter"/>
</dbReference>
<dbReference type="InterPro" id="IPR019791">
    <property type="entry name" value="Haem_peroxidase_animal"/>
</dbReference>
<accession>A0A2P5AQ86</accession>
<dbReference type="GO" id="GO:0004601">
    <property type="term" value="F:peroxidase activity"/>
    <property type="evidence" value="ECO:0007669"/>
    <property type="project" value="InterPro"/>
</dbReference>
<dbReference type="STRING" id="3476.A0A2P5AQ86"/>
<keyword evidence="5" id="KW-0408">Iron</keyword>
<evidence type="ECO:0000313" key="7">
    <source>
        <dbReference type="Proteomes" id="UP000237105"/>
    </source>
</evidence>
<keyword evidence="1" id="KW-0479">Metal-binding</keyword>
<dbReference type="OrthoDB" id="823504at2759"/>
<dbReference type="GO" id="GO:0006979">
    <property type="term" value="P:response to oxidative stress"/>
    <property type="evidence" value="ECO:0007669"/>
    <property type="project" value="InterPro"/>
</dbReference>
<name>A0A2P5AQ86_PARAD</name>
<dbReference type="Proteomes" id="UP000237105">
    <property type="component" value="Unassembled WGS sequence"/>
</dbReference>
<proteinExistence type="predicted"/>
<dbReference type="AlphaFoldDB" id="A0A2P5AQ86"/>
<comment type="caution">
    <text evidence="6">The sequence shown here is derived from an EMBL/GenBank/DDBJ whole genome shotgun (WGS) entry which is preliminary data.</text>
</comment>
<dbReference type="Gene3D" id="1.10.640.10">
    <property type="entry name" value="Haem peroxidase domain superfamily, animal type"/>
    <property type="match status" value="2"/>
</dbReference>
<protein>
    <recommendedName>
        <fullName evidence="8">Heme peroxidase</fullName>
    </recommendedName>
</protein>
<dbReference type="Pfam" id="PF03098">
    <property type="entry name" value="An_peroxidase"/>
    <property type="match status" value="2"/>
</dbReference>
<evidence type="ECO:0000256" key="3">
    <source>
        <dbReference type="ARBA" id="ARBA00022964"/>
    </source>
</evidence>
<evidence type="ECO:0000256" key="4">
    <source>
        <dbReference type="ARBA" id="ARBA00023002"/>
    </source>
</evidence>
<dbReference type="GO" id="GO:0046872">
    <property type="term" value="F:metal ion binding"/>
    <property type="evidence" value="ECO:0007669"/>
    <property type="project" value="UniProtKB-KW"/>
</dbReference>
<organism evidence="6 7">
    <name type="scientific">Parasponia andersonii</name>
    <name type="common">Sponia andersonii</name>
    <dbReference type="NCBI Taxonomy" id="3476"/>
    <lineage>
        <taxon>Eukaryota</taxon>
        <taxon>Viridiplantae</taxon>
        <taxon>Streptophyta</taxon>
        <taxon>Embryophyta</taxon>
        <taxon>Tracheophyta</taxon>
        <taxon>Spermatophyta</taxon>
        <taxon>Magnoliopsida</taxon>
        <taxon>eudicotyledons</taxon>
        <taxon>Gunneridae</taxon>
        <taxon>Pentapetalae</taxon>
        <taxon>rosids</taxon>
        <taxon>fabids</taxon>
        <taxon>Rosales</taxon>
        <taxon>Cannabaceae</taxon>
        <taxon>Parasponia</taxon>
    </lineage>
</organism>